<sequence>HLVDTLNPDGDYSDKERQAQRGLRIGRQRADGMSTLSGYITPELRATLEPVLAKLAAPGMANSADEHPCVSGTPTQQQITDDDRTVAQRNHDALLAAVRAVLASGELGQLNGLPVTVIVSTTLAELQAAAHPDTTPPPADTSMTGKAHTGGGSLLPMGDLLRMAAHAYHYLTIFDGRGRALWLGRSKRIASADQRIVLHARDRGCTRPGCPVSGYLSQAHHSDKDWAAGGRTDIDGLALACPPDNNTATVQGWTTRLGDTGRVEWIPPPHLERGQPRINPFHFIEAVIAHHRQKATEVPDPGPPPADPQHLPPGPYDTWPDDTWPDDPLPGDPGYDAALDDLQRSYDALDLDELARQHGFVDDGSILSR</sequence>
<feature type="region of interest" description="Disordered" evidence="1">
    <location>
        <begin position="292"/>
        <end position="338"/>
    </location>
</feature>
<accession>A0ABS5RNG6</accession>
<evidence type="ECO:0000313" key="3">
    <source>
        <dbReference type="EMBL" id="MBS9535861.1"/>
    </source>
</evidence>
<dbReference type="CDD" id="cd00085">
    <property type="entry name" value="HNHc"/>
    <property type="match status" value="1"/>
</dbReference>
<gene>
    <name evidence="3" type="ORF">KIH27_19950</name>
</gene>
<dbReference type="RefSeq" id="WP_214094711.1">
    <property type="nucleotide sequence ID" value="NZ_JAHCLR010000063.1"/>
</dbReference>
<feature type="non-terminal residue" evidence="3">
    <location>
        <position position="1"/>
    </location>
</feature>
<reference evidence="3 4" key="1">
    <citation type="submission" date="2021-05" db="EMBL/GenBank/DDBJ databases">
        <title>Mycobacterium acidophilum sp. nov., an extremely acid-tolerant member of the genus Mycobacterium.</title>
        <authorList>
            <person name="Xia J."/>
        </authorList>
    </citation>
    <scope>NUCLEOTIDE SEQUENCE [LARGE SCALE GENOMIC DNA]</scope>
    <source>
        <strain evidence="3 4">M1</strain>
    </source>
</reference>
<name>A0ABS5RNG6_9MYCO</name>
<organism evidence="3 4">
    <name type="scientific">Mycolicibacter acidiphilus</name>
    <dbReference type="NCBI Taxonomy" id="2835306"/>
    <lineage>
        <taxon>Bacteria</taxon>
        <taxon>Bacillati</taxon>
        <taxon>Actinomycetota</taxon>
        <taxon>Actinomycetes</taxon>
        <taxon>Mycobacteriales</taxon>
        <taxon>Mycobacteriaceae</taxon>
        <taxon>Mycolicibacter</taxon>
    </lineage>
</organism>
<dbReference type="EMBL" id="JAHCLR010000063">
    <property type="protein sequence ID" value="MBS9535861.1"/>
    <property type="molecule type" value="Genomic_DNA"/>
</dbReference>
<evidence type="ECO:0000259" key="2">
    <source>
        <dbReference type="Pfam" id="PF02720"/>
    </source>
</evidence>
<feature type="region of interest" description="Disordered" evidence="1">
    <location>
        <begin position="1"/>
        <end position="21"/>
    </location>
</feature>
<feature type="compositionally biased region" description="Pro residues" evidence="1">
    <location>
        <begin position="300"/>
        <end position="315"/>
    </location>
</feature>
<proteinExistence type="predicted"/>
<dbReference type="InterPro" id="IPR003870">
    <property type="entry name" value="DUF222"/>
</dbReference>
<dbReference type="InterPro" id="IPR003615">
    <property type="entry name" value="HNH_nuc"/>
</dbReference>
<evidence type="ECO:0000256" key="1">
    <source>
        <dbReference type="SAM" id="MobiDB-lite"/>
    </source>
</evidence>
<keyword evidence="4" id="KW-1185">Reference proteome</keyword>
<evidence type="ECO:0000313" key="4">
    <source>
        <dbReference type="Proteomes" id="UP001519535"/>
    </source>
</evidence>
<protein>
    <submittedName>
        <fullName evidence="3">DUF222 domain-containing protein</fullName>
    </submittedName>
</protein>
<dbReference type="Proteomes" id="UP001519535">
    <property type="component" value="Unassembled WGS sequence"/>
</dbReference>
<comment type="caution">
    <text evidence="3">The sequence shown here is derived from an EMBL/GenBank/DDBJ whole genome shotgun (WGS) entry which is preliminary data.</text>
</comment>
<dbReference type="Pfam" id="PF02720">
    <property type="entry name" value="DUF222"/>
    <property type="match status" value="1"/>
</dbReference>
<feature type="domain" description="DUF222" evidence="2">
    <location>
        <begin position="1"/>
        <end position="202"/>
    </location>
</feature>
<feature type="region of interest" description="Disordered" evidence="1">
    <location>
        <begin position="130"/>
        <end position="150"/>
    </location>
</feature>